<reference evidence="2" key="1">
    <citation type="journal article" date="2022" name="Int. J. Mol. Sci.">
        <title>Draft Genome of Tanacetum Coccineum: Genomic Comparison of Closely Related Tanacetum-Family Plants.</title>
        <authorList>
            <person name="Yamashiro T."/>
            <person name="Shiraishi A."/>
            <person name="Nakayama K."/>
            <person name="Satake H."/>
        </authorList>
    </citation>
    <scope>NUCLEOTIDE SEQUENCE</scope>
</reference>
<protein>
    <submittedName>
        <fullName evidence="2">Uncharacterized protein</fullName>
    </submittedName>
</protein>
<sequence length="220" mass="25828">MSQEIVHIVANSVDILDVKKSCVNNCSKCLELETELLKKKDFIEKEAYDKLVKSYSSLEKHCISLELVTHLNQEIFQRENSGENLNAPTYNQLFEINELKAQSQKKDTVIRKLKERIKSLSEKDSVKNVKKDIETINIELEHSVAKLLSENENLRKEREHLKSIYKDQFDSIRKTRFNQKNIVTEYQLADIFTKPLPRERFNFLIEKMSMRSMSSETLNV</sequence>
<proteinExistence type="predicted"/>
<evidence type="ECO:0000313" key="3">
    <source>
        <dbReference type="Proteomes" id="UP001151760"/>
    </source>
</evidence>
<comment type="caution">
    <text evidence="2">The sequence shown here is derived from an EMBL/GenBank/DDBJ whole genome shotgun (WGS) entry which is preliminary data.</text>
</comment>
<accession>A0ABQ5JAA9</accession>
<dbReference type="Proteomes" id="UP001151760">
    <property type="component" value="Unassembled WGS sequence"/>
</dbReference>
<feature type="coiled-coil region" evidence="1">
    <location>
        <begin position="96"/>
        <end position="164"/>
    </location>
</feature>
<evidence type="ECO:0000256" key="1">
    <source>
        <dbReference type="SAM" id="Coils"/>
    </source>
</evidence>
<gene>
    <name evidence="2" type="ORF">Tco_1131883</name>
</gene>
<name>A0ABQ5JAA9_9ASTR</name>
<dbReference type="EMBL" id="BQNB010021731">
    <property type="protein sequence ID" value="GJU09487.1"/>
    <property type="molecule type" value="Genomic_DNA"/>
</dbReference>
<reference evidence="2" key="2">
    <citation type="submission" date="2022-01" db="EMBL/GenBank/DDBJ databases">
        <authorList>
            <person name="Yamashiro T."/>
            <person name="Shiraishi A."/>
            <person name="Satake H."/>
            <person name="Nakayama K."/>
        </authorList>
    </citation>
    <scope>NUCLEOTIDE SEQUENCE</scope>
</reference>
<organism evidence="2 3">
    <name type="scientific">Tanacetum coccineum</name>
    <dbReference type="NCBI Taxonomy" id="301880"/>
    <lineage>
        <taxon>Eukaryota</taxon>
        <taxon>Viridiplantae</taxon>
        <taxon>Streptophyta</taxon>
        <taxon>Embryophyta</taxon>
        <taxon>Tracheophyta</taxon>
        <taxon>Spermatophyta</taxon>
        <taxon>Magnoliopsida</taxon>
        <taxon>eudicotyledons</taxon>
        <taxon>Gunneridae</taxon>
        <taxon>Pentapetalae</taxon>
        <taxon>asterids</taxon>
        <taxon>campanulids</taxon>
        <taxon>Asterales</taxon>
        <taxon>Asteraceae</taxon>
        <taxon>Asteroideae</taxon>
        <taxon>Anthemideae</taxon>
        <taxon>Anthemidinae</taxon>
        <taxon>Tanacetum</taxon>
    </lineage>
</organism>
<evidence type="ECO:0000313" key="2">
    <source>
        <dbReference type="EMBL" id="GJU09487.1"/>
    </source>
</evidence>
<keyword evidence="1" id="KW-0175">Coiled coil</keyword>
<keyword evidence="3" id="KW-1185">Reference proteome</keyword>